<evidence type="ECO:0000256" key="2">
    <source>
        <dbReference type="ARBA" id="ARBA00009534"/>
    </source>
</evidence>
<evidence type="ECO:0000256" key="6">
    <source>
        <dbReference type="ARBA" id="ARBA00034666"/>
    </source>
</evidence>
<organism evidence="8">
    <name type="scientific">Iconisemion striatum</name>
    <dbReference type="NCBI Taxonomy" id="60296"/>
    <lineage>
        <taxon>Eukaryota</taxon>
        <taxon>Metazoa</taxon>
        <taxon>Chordata</taxon>
        <taxon>Craniata</taxon>
        <taxon>Vertebrata</taxon>
        <taxon>Euteleostomi</taxon>
        <taxon>Actinopterygii</taxon>
        <taxon>Neopterygii</taxon>
        <taxon>Teleostei</taxon>
        <taxon>Neoteleostei</taxon>
        <taxon>Acanthomorphata</taxon>
        <taxon>Ovalentaria</taxon>
        <taxon>Atherinomorphae</taxon>
        <taxon>Cyprinodontiformes</taxon>
        <taxon>Nothobranchiidae</taxon>
        <taxon>Iconisemion</taxon>
    </lineage>
</organism>
<feature type="compositionally biased region" description="Low complexity" evidence="7">
    <location>
        <begin position="28"/>
        <end position="51"/>
    </location>
</feature>
<accession>A0A1A7YBT7</accession>
<feature type="compositionally biased region" description="Basic and acidic residues" evidence="7">
    <location>
        <begin position="239"/>
        <end position="250"/>
    </location>
</feature>
<evidence type="ECO:0000256" key="3">
    <source>
        <dbReference type="ARBA" id="ARBA00018147"/>
    </source>
</evidence>
<reference evidence="8" key="2">
    <citation type="submission" date="2016-06" db="EMBL/GenBank/DDBJ databases">
        <title>The genome of a short-lived fish provides insights into sex chromosome evolution and the genetic control of aging.</title>
        <authorList>
            <person name="Reichwald K."/>
            <person name="Felder M."/>
            <person name="Petzold A."/>
            <person name="Koch P."/>
            <person name="Groth M."/>
            <person name="Platzer M."/>
        </authorList>
    </citation>
    <scope>NUCLEOTIDE SEQUENCE</scope>
    <source>
        <tissue evidence="8">Brain</tissue>
    </source>
</reference>
<proteinExistence type="inferred from homology"/>
<evidence type="ECO:0000256" key="5">
    <source>
        <dbReference type="ARBA" id="ARBA00023242"/>
    </source>
</evidence>
<dbReference type="GO" id="GO:0005634">
    <property type="term" value="C:nucleus"/>
    <property type="evidence" value="ECO:0007669"/>
    <property type="project" value="UniProtKB-SubCell"/>
</dbReference>
<feature type="compositionally biased region" description="Basic residues" evidence="7">
    <location>
        <begin position="136"/>
        <end position="149"/>
    </location>
</feature>
<dbReference type="PANTHER" id="PTHR47622:SF1">
    <property type="entry name" value="ARGININE_SERINE-RICH PROTEIN 1"/>
    <property type="match status" value="1"/>
</dbReference>
<feature type="region of interest" description="Disordered" evidence="7">
    <location>
        <begin position="220"/>
        <end position="266"/>
    </location>
</feature>
<feature type="compositionally biased region" description="Basic residues" evidence="7">
    <location>
        <begin position="78"/>
        <end position="92"/>
    </location>
</feature>
<dbReference type="Pfam" id="PF17069">
    <property type="entry name" value="RSRP"/>
    <property type="match status" value="1"/>
</dbReference>
<keyword evidence="5" id="KW-0539">Nucleus</keyword>
<evidence type="ECO:0000313" key="8">
    <source>
        <dbReference type="EMBL" id="SBP27701.1"/>
    </source>
</evidence>
<evidence type="ECO:0000256" key="7">
    <source>
        <dbReference type="SAM" id="MobiDB-lite"/>
    </source>
</evidence>
<dbReference type="PANTHER" id="PTHR47622">
    <property type="entry name" value="ARGININE/SERINE-RICH PROTEIN 1"/>
    <property type="match status" value="1"/>
</dbReference>
<name>A0A1A7YBT7_9TELE</name>
<reference evidence="8" key="1">
    <citation type="submission" date="2016-05" db="EMBL/GenBank/DDBJ databases">
        <authorList>
            <person name="Lavstsen T."/>
            <person name="Jespersen J.S."/>
        </authorList>
    </citation>
    <scope>NUCLEOTIDE SEQUENCE</scope>
    <source>
        <tissue evidence="8">Brain</tissue>
    </source>
</reference>
<comment type="similarity">
    <text evidence="2">Belongs to the RSRP family.</text>
</comment>
<dbReference type="InterPro" id="IPR029656">
    <property type="entry name" value="RSRP1"/>
</dbReference>
<evidence type="ECO:0000256" key="1">
    <source>
        <dbReference type="ARBA" id="ARBA00004123"/>
    </source>
</evidence>
<comment type="function">
    <text evidence="6">Probably acts as a spliceosomal factor that contributes to spliceosome assembly and regulates the isoform switching of proteins such as PARP6.</text>
</comment>
<feature type="compositionally biased region" description="Low complexity" evidence="7">
    <location>
        <begin position="63"/>
        <end position="77"/>
    </location>
</feature>
<sequence>MAKQVDAHSEMAQARQTDGLNVIFDQKSLGSSRSRSRSVCSSTSSCSTGSSYKGRETRRRYRSSTSSSSSGSSSSSRSRSRSHPRCHRRSSRCRCDGSGGHGRSPPRRYRDDRSPRRQYRAYSPSYSRSPSPDRYSRHRRYNRSRSRSPRRWDRYRRPASQLRGRFSPTPSRTYRRRSRSRSTGRSVSLSLHDKRALLEAAKANAMRMFGVEKLDLPESVKPILTDKPQPNRSSPEPVLRAKESFQKLSEENEPEPGVSSPVTSPKRKITFSENNFVAKPTVVAPSTVKVTPRVDSIESRRPYGHWIPISSGHNSRPH</sequence>
<keyword evidence="4" id="KW-0597">Phosphoprotein</keyword>
<evidence type="ECO:0000256" key="4">
    <source>
        <dbReference type="ARBA" id="ARBA00022553"/>
    </source>
</evidence>
<feature type="region of interest" description="Disordered" evidence="7">
    <location>
        <begin position="1"/>
        <end position="190"/>
    </location>
</feature>
<dbReference type="AlphaFoldDB" id="A0A1A7YBT7"/>
<comment type="subcellular location">
    <subcellularLocation>
        <location evidence="1">Nucleus</location>
    </subcellularLocation>
</comment>
<dbReference type="EMBL" id="HADW01002595">
    <property type="protein sequence ID" value="SBP03995.1"/>
    <property type="molecule type" value="Transcribed_RNA"/>
</dbReference>
<feature type="compositionally biased region" description="Basic residues" evidence="7">
    <location>
        <begin position="173"/>
        <end position="182"/>
    </location>
</feature>
<dbReference type="EMBL" id="HADX01005469">
    <property type="protein sequence ID" value="SBP27701.1"/>
    <property type="molecule type" value="Transcribed_RNA"/>
</dbReference>
<feature type="compositionally biased region" description="Low complexity" evidence="7">
    <location>
        <begin position="120"/>
        <end position="133"/>
    </location>
</feature>
<protein>
    <recommendedName>
        <fullName evidence="3">Arginine/serine-rich protein 1</fullName>
    </recommendedName>
</protein>
<gene>
    <name evidence="8" type="primary">Nfu_g_1_015310</name>
</gene>